<comment type="caution">
    <text evidence="1">The sequence shown here is derived from an EMBL/GenBank/DDBJ whole genome shotgun (WGS) entry which is preliminary data.</text>
</comment>
<dbReference type="Proteomes" id="UP000887159">
    <property type="component" value="Unassembled WGS sequence"/>
</dbReference>
<reference evidence="1" key="1">
    <citation type="submission" date="2020-08" db="EMBL/GenBank/DDBJ databases">
        <title>Multicomponent nature underlies the extraordinary mechanical properties of spider dragline silk.</title>
        <authorList>
            <person name="Kono N."/>
            <person name="Nakamura H."/>
            <person name="Mori M."/>
            <person name="Yoshida Y."/>
            <person name="Ohtoshi R."/>
            <person name="Malay A.D."/>
            <person name="Moran D.A.P."/>
            <person name="Tomita M."/>
            <person name="Numata K."/>
            <person name="Arakawa K."/>
        </authorList>
    </citation>
    <scope>NUCLEOTIDE SEQUENCE</scope>
</reference>
<sequence>MWRSPEGQEGQLALTPRRCSTGYLKYQQCVLEKYESDTQYHNTPVQDQWPCITQLFSILSPRCLQTRIRRAAMHVKSVES</sequence>
<organism evidence="1 2">
    <name type="scientific">Trichonephila clavipes</name>
    <name type="common">Golden silk orbweaver</name>
    <name type="synonym">Nephila clavipes</name>
    <dbReference type="NCBI Taxonomy" id="2585209"/>
    <lineage>
        <taxon>Eukaryota</taxon>
        <taxon>Metazoa</taxon>
        <taxon>Ecdysozoa</taxon>
        <taxon>Arthropoda</taxon>
        <taxon>Chelicerata</taxon>
        <taxon>Arachnida</taxon>
        <taxon>Araneae</taxon>
        <taxon>Araneomorphae</taxon>
        <taxon>Entelegynae</taxon>
        <taxon>Araneoidea</taxon>
        <taxon>Nephilidae</taxon>
        <taxon>Trichonephila</taxon>
    </lineage>
</organism>
<name>A0A8X6SQK3_TRICX</name>
<protein>
    <submittedName>
        <fullName evidence="1">Uncharacterized protein</fullName>
    </submittedName>
</protein>
<dbReference type="EMBL" id="BMAU01021335">
    <property type="protein sequence ID" value="GFY15880.1"/>
    <property type="molecule type" value="Genomic_DNA"/>
</dbReference>
<evidence type="ECO:0000313" key="1">
    <source>
        <dbReference type="EMBL" id="GFY15880.1"/>
    </source>
</evidence>
<accession>A0A8X6SQK3</accession>
<gene>
    <name evidence="1" type="ORF">TNCV_1285251</name>
</gene>
<dbReference type="AlphaFoldDB" id="A0A8X6SQK3"/>
<evidence type="ECO:0000313" key="2">
    <source>
        <dbReference type="Proteomes" id="UP000887159"/>
    </source>
</evidence>
<proteinExistence type="predicted"/>
<keyword evidence="2" id="KW-1185">Reference proteome</keyword>